<gene>
    <name evidence="6" type="primary">dxs_119</name>
    <name evidence="6" type="ORF">SDC9_206381</name>
</gene>
<dbReference type="GO" id="GO:0016114">
    <property type="term" value="P:terpenoid biosynthetic process"/>
    <property type="evidence" value="ECO:0007669"/>
    <property type="project" value="InterPro"/>
</dbReference>
<dbReference type="Gene3D" id="3.40.50.920">
    <property type="match status" value="1"/>
</dbReference>
<evidence type="ECO:0000256" key="4">
    <source>
        <dbReference type="ARBA" id="ARBA00023052"/>
    </source>
</evidence>
<feature type="domain" description="Transketolase C-terminal" evidence="5">
    <location>
        <begin position="5"/>
        <end position="89"/>
    </location>
</feature>
<sequence>MTDRIGQALEQLAESGLSIRHVHISRIKPLETETILRYIAGIKYGVLTVENHSIIGGLGSAIAEIMSETGFSLPLKRIGIPDAYSRGGSFEYQCGLNNLTADQVVTAAKNLTGSNCREEDFQGTAAATEYFDLKMKQVVIKK</sequence>
<dbReference type="GO" id="GO:0005829">
    <property type="term" value="C:cytosol"/>
    <property type="evidence" value="ECO:0007669"/>
    <property type="project" value="TreeGrafter"/>
</dbReference>
<name>A0A645J6A8_9ZZZZ</name>
<dbReference type="PANTHER" id="PTHR43322:SF5">
    <property type="entry name" value="1-DEOXY-D-XYLULOSE-5-PHOSPHATE SYNTHASE, CHLOROPLASTIC"/>
    <property type="match status" value="1"/>
</dbReference>
<reference evidence="6" key="1">
    <citation type="submission" date="2019-08" db="EMBL/GenBank/DDBJ databases">
        <authorList>
            <person name="Kucharzyk K."/>
            <person name="Murdoch R.W."/>
            <person name="Higgins S."/>
            <person name="Loffler F."/>
        </authorList>
    </citation>
    <scope>NUCLEOTIDE SEQUENCE</scope>
</reference>
<protein>
    <submittedName>
        <fullName evidence="6">1-deoxy-D-xylulose-5-phosphate synthase</fullName>
        <ecNumber evidence="6">2.2.1.7</ecNumber>
    </submittedName>
</protein>
<dbReference type="SUPFAM" id="SSF52922">
    <property type="entry name" value="TK C-terminal domain-like"/>
    <property type="match status" value="1"/>
</dbReference>
<dbReference type="InterPro" id="IPR005477">
    <property type="entry name" value="Dxylulose-5-P_synthase"/>
</dbReference>
<evidence type="ECO:0000313" key="6">
    <source>
        <dbReference type="EMBL" id="MPN58670.1"/>
    </source>
</evidence>
<keyword evidence="4" id="KW-0786">Thiamine pyrophosphate</keyword>
<evidence type="ECO:0000256" key="1">
    <source>
        <dbReference type="ARBA" id="ARBA00001946"/>
    </source>
</evidence>
<dbReference type="Pfam" id="PF02780">
    <property type="entry name" value="Transketolase_C"/>
    <property type="match status" value="1"/>
</dbReference>
<dbReference type="EMBL" id="VSSQ01131672">
    <property type="protein sequence ID" value="MPN58670.1"/>
    <property type="molecule type" value="Genomic_DNA"/>
</dbReference>
<organism evidence="6">
    <name type="scientific">bioreactor metagenome</name>
    <dbReference type="NCBI Taxonomy" id="1076179"/>
    <lineage>
        <taxon>unclassified sequences</taxon>
        <taxon>metagenomes</taxon>
        <taxon>ecological metagenomes</taxon>
    </lineage>
</organism>
<dbReference type="PANTHER" id="PTHR43322">
    <property type="entry name" value="1-D-DEOXYXYLULOSE 5-PHOSPHATE SYNTHASE-RELATED"/>
    <property type="match status" value="1"/>
</dbReference>
<proteinExistence type="predicted"/>
<accession>A0A645J6A8</accession>
<evidence type="ECO:0000256" key="3">
    <source>
        <dbReference type="ARBA" id="ARBA00022679"/>
    </source>
</evidence>
<evidence type="ECO:0000256" key="2">
    <source>
        <dbReference type="ARBA" id="ARBA00011738"/>
    </source>
</evidence>
<dbReference type="GO" id="GO:0019288">
    <property type="term" value="P:isopentenyl diphosphate biosynthetic process, methylerythritol 4-phosphate pathway"/>
    <property type="evidence" value="ECO:0007669"/>
    <property type="project" value="TreeGrafter"/>
</dbReference>
<comment type="subunit">
    <text evidence="2">Homodimer.</text>
</comment>
<dbReference type="InterPro" id="IPR009014">
    <property type="entry name" value="Transketo_C/PFOR_II"/>
</dbReference>
<keyword evidence="3 6" id="KW-0808">Transferase</keyword>
<dbReference type="EC" id="2.2.1.7" evidence="6"/>
<dbReference type="AlphaFoldDB" id="A0A645J6A8"/>
<dbReference type="GO" id="GO:0008661">
    <property type="term" value="F:1-deoxy-D-xylulose-5-phosphate synthase activity"/>
    <property type="evidence" value="ECO:0007669"/>
    <property type="project" value="UniProtKB-EC"/>
</dbReference>
<comment type="caution">
    <text evidence="6">The sequence shown here is derived from an EMBL/GenBank/DDBJ whole genome shotgun (WGS) entry which is preliminary data.</text>
</comment>
<dbReference type="InterPro" id="IPR033248">
    <property type="entry name" value="Transketolase_C"/>
</dbReference>
<comment type="cofactor">
    <cofactor evidence="1">
        <name>Mg(2+)</name>
        <dbReference type="ChEBI" id="CHEBI:18420"/>
    </cofactor>
</comment>
<evidence type="ECO:0000259" key="5">
    <source>
        <dbReference type="Pfam" id="PF02780"/>
    </source>
</evidence>